<organism evidence="3 4">
    <name type="scientific">Pseudomonas syringae pv. castaneae</name>
    <dbReference type="NCBI Taxonomy" id="264450"/>
    <lineage>
        <taxon>Bacteria</taxon>
        <taxon>Pseudomonadati</taxon>
        <taxon>Pseudomonadota</taxon>
        <taxon>Gammaproteobacteria</taxon>
        <taxon>Pseudomonadales</taxon>
        <taxon>Pseudomonadaceae</taxon>
        <taxon>Pseudomonas</taxon>
        <taxon>Pseudomonas syringae</taxon>
    </lineage>
</organism>
<dbReference type="Proteomes" id="UP000050381">
    <property type="component" value="Unassembled WGS sequence"/>
</dbReference>
<dbReference type="CDD" id="cd04301">
    <property type="entry name" value="NAT_SF"/>
    <property type="match status" value="1"/>
</dbReference>
<keyword evidence="3" id="KW-0808">Transferase</keyword>
<dbReference type="Pfam" id="PF13508">
    <property type="entry name" value="Acetyltransf_7"/>
    <property type="match status" value="1"/>
</dbReference>
<dbReference type="SUPFAM" id="SSF55729">
    <property type="entry name" value="Acyl-CoA N-acyltransferases (Nat)"/>
    <property type="match status" value="1"/>
</dbReference>
<dbReference type="InterPro" id="IPR016181">
    <property type="entry name" value="Acyl_CoA_acyltransferase"/>
</dbReference>
<feature type="domain" description="N-acetyltransferase" evidence="2">
    <location>
        <begin position="28"/>
        <end position="173"/>
    </location>
</feature>
<gene>
    <name evidence="3" type="ORF">ALO79_04469</name>
</gene>
<evidence type="ECO:0000313" key="4">
    <source>
        <dbReference type="Proteomes" id="UP000050381"/>
    </source>
</evidence>
<dbReference type="Gene3D" id="3.40.630.30">
    <property type="match status" value="1"/>
</dbReference>
<comment type="caution">
    <text evidence="3">The sequence shown here is derived from an EMBL/GenBank/DDBJ whole genome shotgun (WGS) entry which is preliminary data.</text>
</comment>
<accession>A0A0P9MYN7</accession>
<dbReference type="PROSITE" id="PS51186">
    <property type="entry name" value="GNAT"/>
    <property type="match status" value="1"/>
</dbReference>
<sequence>MIITRYDTHPIPYGVGDQVIQLVTDNVTELSLNSVPPSNLMYEVFRWALPTEVGVYLSRISEEPGKPVELLVAFDEVETEVVTGFVLYLPVATHPEACGVNYMCVRQSHRCRGIGRELMRALIELYPHTELTCTIKKVPFYESAGMQVIDSHNTQIVMNTRSESTKGMMQILNVQPIYDSPEAGAIYDRLVQKWGLKEMRKAEKQLARHNDQLERQAREYVESRLKDRQATV</sequence>
<feature type="coiled-coil region" evidence="1">
    <location>
        <begin position="196"/>
        <end position="226"/>
    </location>
</feature>
<dbReference type="PATRIC" id="fig|264450.4.peg.5331"/>
<evidence type="ECO:0000259" key="2">
    <source>
        <dbReference type="PROSITE" id="PS51186"/>
    </source>
</evidence>
<dbReference type="InterPro" id="IPR000182">
    <property type="entry name" value="GNAT_dom"/>
</dbReference>
<keyword evidence="1" id="KW-0175">Coiled coil</keyword>
<reference evidence="3 4" key="1">
    <citation type="submission" date="2015-09" db="EMBL/GenBank/DDBJ databases">
        <title>Genome announcement of multiple Pseudomonas syringae strains.</title>
        <authorList>
            <person name="Thakur S."/>
            <person name="Wang P.W."/>
            <person name="Gong Y."/>
            <person name="Weir B.S."/>
            <person name="Guttman D.S."/>
        </authorList>
    </citation>
    <scope>NUCLEOTIDE SEQUENCE [LARGE SCALE GENOMIC DNA]</scope>
    <source>
        <strain evidence="3 4">ICMP9419</strain>
    </source>
</reference>
<evidence type="ECO:0000313" key="3">
    <source>
        <dbReference type="EMBL" id="KPW89827.1"/>
    </source>
</evidence>
<name>A0A0P9MYN7_PSESX</name>
<protein>
    <submittedName>
        <fullName evidence="3">Putative acetyltransferase</fullName>
    </submittedName>
</protein>
<proteinExistence type="predicted"/>
<dbReference type="EMBL" id="LJQD01000532">
    <property type="protein sequence ID" value="KPW89827.1"/>
    <property type="molecule type" value="Genomic_DNA"/>
</dbReference>
<dbReference type="GO" id="GO:0016747">
    <property type="term" value="F:acyltransferase activity, transferring groups other than amino-acyl groups"/>
    <property type="evidence" value="ECO:0007669"/>
    <property type="project" value="InterPro"/>
</dbReference>
<dbReference type="RefSeq" id="WP_057434121.1">
    <property type="nucleotide sequence ID" value="NZ_LIIH01000064.1"/>
</dbReference>
<dbReference type="AlphaFoldDB" id="A0A0P9MYN7"/>
<evidence type="ECO:0000256" key="1">
    <source>
        <dbReference type="SAM" id="Coils"/>
    </source>
</evidence>